<dbReference type="InterPro" id="IPR000571">
    <property type="entry name" value="Znf_CCCH"/>
</dbReference>
<keyword evidence="1" id="KW-0479">Metal-binding</keyword>
<keyword evidence="1" id="KW-0862">Zinc</keyword>
<keyword evidence="5" id="KW-1185">Reference proteome</keyword>
<accession>A0A8K0WLR4</accession>
<evidence type="ECO:0000259" key="3">
    <source>
        <dbReference type="PROSITE" id="PS50103"/>
    </source>
</evidence>
<dbReference type="PROSITE" id="PS50103">
    <property type="entry name" value="ZF_C3H1"/>
    <property type="match status" value="1"/>
</dbReference>
<dbReference type="OrthoDB" id="204958at2759"/>
<comment type="caution">
    <text evidence="4">The sequence shown here is derived from an EMBL/GenBank/DDBJ whole genome shotgun (WGS) entry which is preliminary data.</text>
</comment>
<evidence type="ECO:0000313" key="4">
    <source>
        <dbReference type="EMBL" id="KAH7309128.1"/>
    </source>
</evidence>
<dbReference type="EMBL" id="JAGPNK010000014">
    <property type="protein sequence ID" value="KAH7309128.1"/>
    <property type="molecule type" value="Genomic_DNA"/>
</dbReference>
<organism evidence="4 5">
    <name type="scientific">Stachybotrys elegans</name>
    <dbReference type="NCBI Taxonomy" id="80388"/>
    <lineage>
        <taxon>Eukaryota</taxon>
        <taxon>Fungi</taxon>
        <taxon>Dikarya</taxon>
        <taxon>Ascomycota</taxon>
        <taxon>Pezizomycotina</taxon>
        <taxon>Sordariomycetes</taxon>
        <taxon>Hypocreomycetidae</taxon>
        <taxon>Hypocreales</taxon>
        <taxon>Stachybotryaceae</taxon>
        <taxon>Stachybotrys</taxon>
    </lineage>
</organism>
<dbReference type="Proteomes" id="UP000813444">
    <property type="component" value="Unassembled WGS sequence"/>
</dbReference>
<evidence type="ECO:0000256" key="1">
    <source>
        <dbReference type="PROSITE-ProRule" id="PRU00723"/>
    </source>
</evidence>
<protein>
    <recommendedName>
        <fullName evidence="3">C3H1-type domain-containing protein</fullName>
    </recommendedName>
</protein>
<sequence>MAAPRYPAADPRRQVGSPRPKGRGAFSPSHPASLPPLSLSLGADRRQLENKETLCRNVLIYGHCRYEDQGCTFSHDQNKGNVNQDGYVIFPITQPPATTIMRCKVQMLRSHPTNPSVLEPENMSLPKSGLHIVLPEHGSSYLSSLCMVIQTLELRYLLRTRT</sequence>
<dbReference type="Pfam" id="PF25586">
    <property type="entry name" value="zf-CCCH_PAN3"/>
    <property type="match status" value="1"/>
</dbReference>
<keyword evidence="1" id="KW-0863">Zinc-finger</keyword>
<name>A0A8K0WLR4_9HYPO</name>
<feature type="domain" description="C3H1-type" evidence="3">
    <location>
        <begin position="49"/>
        <end position="78"/>
    </location>
</feature>
<dbReference type="GO" id="GO:0008270">
    <property type="term" value="F:zinc ion binding"/>
    <property type="evidence" value="ECO:0007669"/>
    <property type="project" value="UniProtKB-KW"/>
</dbReference>
<evidence type="ECO:0000256" key="2">
    <source>
        <dbReference type="SAM" id="MobiDB-lite"/>
    </source>
</evidence>
<reference evidence="4" key="1">
    <citation type="journal article" date="2021" name="Nat. Commun.">
        <title>Genetic determinants of endophytism in the Arabidopsis root mycobiome.</title>
        <authorList>
            <person name="Mesny F."/>
            <person name="Miyauchi S."/>
            <person name="Thiergart T."/>
            <person name="Pickel B."/>
            <person name="Atanasova L."/>
            <person name="Karlsson M."/>
            <person name="Huettel B."/>
            <person name="Barry K.W."/>
            <person name="Haridas S."/>
            <person name="Chen C."/>
            <person name="Bauer D."/>
            <person name="Andreopoulos W."/>
            <person name="Pangilinan J."/>
            <person name="LaButti K."/>
            <person name="Riley R."/>
            <person name="Lipzen A."/>
            <person name="Clum A."/>
            <person name="Drula E."/>
            <person name="Henrissat B."/>
            <person name="Kohler A."/>
            <person name="Grigoriev I.V."/>
            <person name="Martin F.M."/>
            <person name="Hacquard S."/>
        </authorList>
    </citation>
    <scope>NUCLEOTIDE SEQUENCE</scope>
    <source>
        <strain evidence="4">MPI-CAGE-CH-0235</strain>
    </source>
</reference>
<feature type="region of interest" description="Disordered" evidence="2">
    <location>
        <begin position="1"/>
        <end position="36"/>
    </location>
</feature>
<evidence type="ECO:0000313" key="5">
    <source>
        <dbReference type="Proteomes" id="UP000813444"/>
    </source>
</evidence>
<dbReference type="AlphaFoldDB" id="A0A8K0WLR4"/>
<gene>
    <name evidence="4" type="ORF">B0I35DRAFT_93888</name>
</gene>
<feature type="zinc finger region" description="C3H1-type" evidence="1">
    <location>
        <begin position="49"/>
        <end position="78"/>
    </location>
</feature>
<proteinExistence type="predicted"/>
<dbReference type="Gene3D" id="6.10.250.3160">
    <property type="match status" value="1"/>
</dbReference>
<feature type="compositionally biased region" description="Low complexity" evidence="2">
    <location>
        <begin position="27"/>
        <end position="36"/>
    </location>
</feature>